<proteinExistence type="predicted"/>
<organism evidence="1 2">
    <name type="scientific">Serratia phage BF</name>
    <dbReference type="NCBI Taxonomy" id="1962671"/>
    <lineage>
        <taxon>Viruses</taxon>
        <taxon>Duplodnaviria</taxon>
        <taxon>Heunggongvirae</taxon>
        <taxon>Uroviricota</taxon>
        <taxon>Caudoviricetes</taxon>
        <taxon>Eneladusvirus</taxon>
        <taxon>Eneladusvirus BF</taxon>
    </lineage>
</organism>
<dbReference type="Proteomes" id="UP000221837">
    <property type="component" value="Genome"/>
</dbReference>
<reference evidence="1" key="1">
    <citation type="submission" date="2017-02" db="EMBL/GenBank/DDBJ databases">
        <title>Genome sequence of Serratia marcescens phage BF.</title>
        <authorList>
            <person name="Casey E."/>
            <person name="Fitzgerald B."/>
            <person name="Mahony J."/>
            <person name="Lugli G."/>
            <person name="Ventura M."/>
            <person name="van Sinderen D."/>
        </authorList>
    </citation>
    <scope>NUCLEOTIDE SEQUENCE [LARGE SCALE GENOMIC DNA]</scope>
</reference>
<dbReference type="OrthoDB" id="35474at10239"/>
<gene>
    <name evidence="1" type="ORF">BF_0516</name>
</gene>
<protein>
    <submittedName>
        <fullName evidence="1">Uncharacterized protein</fullName>
    </submittedName>
</protein>
<name>A0A1S6UBE7_9CAUD</name>
<evidence type="ECO:0000313" key="1">
    <source>
        <dbReference type="EMBL" id="AQW89041.1"/>
    </source>
</evidence>
<sequence length="90" mass="10288">MAHLDKSKLITSPMDVWEFEYNGRTFYRSSKLRQFLNEMFGSTLVAVFCTDKNPSTIQGLDWSGEDIVTVTANGIVTHLINSEWAHFTKL</sequence>
<accession>A0A1S6UBE7</accession>
<evidence type="ECO:0000313" key="2">
    <source>
        <dbReference type="Proteomes" id="UP000221837"/>
    </source>
</evidence>
<keyword evidence="2" id="KW-1185">Reference proteome</keyword>
<dbReference type="EMBL" id="KY630187">
    <property type="protein sequence ID" value="AQW89041.1"/>
    <property type="molecule type" value="Genomic_DNA"/>
</dbReference>